<protein>
    <submittedName>
        <fullName evidence="2">Uncharacterized protein</fullName>
    </submittedName>
</protein>
<proteinExistence type="predicted"/>
<dbReference type="Proteomes" id="UP001054889">
    <property type="component" value="Unassembled WGS sequence"/>
</dbReference>
<organism evidence="2 3">
    <name type="scientific">Eleusine coracana subsp. coracana</name>
    <dbReference type="NCBI Taxonomy" id="191504"/>
    <lineage>
        <taxon>Eukaryota</taxon>
        <taxon>Viridiplantae</taxon>
        <taxon>Streptophyta</taxon>
        <taxon>Embryophyta</taxon>
        <taxon>Tracheophyta</taxon>
        <taxon>Spermatophyta</taxon>
        <taxon>Magnoliopsida</taxon>
        <taxon>Liliopsida</taxon>
        <taxon>Poales</taxon>
        <taxon>Poaceae</taxon>
        <taxon>PACMAD clade</taxon>
        <taxon>Chloridoideae</taxon>
        <taxon>Cynodonteae</taxon>
        <taxon>Eleusininae</taxon>
        <taxon>Eleusine</taxon>
    </lineage>
</organism>
<reference evidence="2" key="2">
    <citation type="submission" date="2021-12" db="EMBL/GenBank/DDBJ databases">
        <title>Resequencing data analysis of finger millet.</title>
        <authorList>
            <person name="Hatakeyama M."/>
            <person name="Aluri S."/>
            <person name="Balachadran M.T."/>
            <person name="Sivarajan S.R."/>
            <person name="Poveda L."/>
            <person name="Shimizu-Inatsugi R."/>
            <person name="Schlapbach R."/>
            <person name="Sreeman S.M."/>
            <person name="Shimizu K.K."/>
        </authorList>
    </citation>
    <scope>NUCLEOTIDE SEQUENCE</scope>
</reference>
<dbReference type="EMBL" id="BQKI01000009">
    <property type="protein sequence ID" value="GJN01345.1"/>
    <property type="molecule type" value="Genomic_DNA"/>
</dbReference>
<feature type="compositionally biased region" description="Basic and acidic residues" evidence="1">
    <location>
        <begin position="9"/>
        <end position="19"/>
    </location>
</feature>
<reference evidence="2" key="1">
    <citation type="journal article" date="2018" name="DNA Res.">
        <title>Multiple hybrid de novo genome assembly of finger millet, an orphan allotetraploid crop.</title>
        <authorList>
            <person name="Hatakeyama M."/>
            <person name="Aluri S."/>
            <person name="Balachadran M.T."/>
            <person name="Sivarajan S.R."/>
            <person name="Patrignani A."/>
            <person name="Gruter S."/>
            <person name="Poveda L."/>
            <person name="Shimizu-Inatsugi R."/>
            <person name="Baeten J."/>
            <person name="Francoijs K.J."/>
            <person name="Nataraja K.N."/>
            <person name="Reddy Y.A.N."/>
            <person name="Phadnis S."/>
            <person name="Ravikumar R.L."/>
            <person name="Schlapbach R."/>
            <person name="Sreeman S.M."/>
            <person name="Shimizu K.K."/>
        </authorList>
    </citation>
    <scope>NUCLEOTIDE SEQUENCE</scope>
</reference>
<gene>
    <name evidence="2" type="primary">ga18606</name>
    <name evidence="2" type="ORF">PR202_ga18606</name>
</gene>
<comment type="caution">
    <text evidence="2">The sequence shown here is derived from an EMBL/GenBank/DDBJ whole genome shotgun (WGS) entry which is preliminary data.</text>
</comment>
<accession>A0AAV5CU84</accession>
<keyword evidence="3" id="KW-1185">Reference proteome</keyword>
<feature type="region of interest" description="Disordered" evidence="1">
    <location>
        <begin position="1"/>
        <end position="32"/>
    </location>
</feature>
<sequence length="66" mass="6752">MRRGSTSFESKEVSGERAEGGSGGVDGVEGKDGDAVLEVLEEAIGRELPALSCCSAATESFNSEIS</sequence>
<evidence type="ECO:0000256" key="1">
    <source>
        <dbReference type="SAM" id="MobiDB-lite"/>
    </source>
</evidence>
<evidence type="ECO:0000313" key="2">
    <source>
        <dbReference type="EMBL" id="GJN01345.1"/>
    </source>
</evidence>
<dbReference type="AlphaFoldDB" id="A0AAV5CU84"/>
<evidence type="ECO:0000313" key="3">
    <source>
        <dbReference type="Proteomes" id="UP001054889"/>
    </source>
</evidence>
<name>A0AAV5CU84_ELECO</name>